<evidence type="ECO:0000313" key="1">
    <source>
        <dbReference type="EMBL" id="KRX06328.1"/>
    </source>
</evidence>
<accession>A0A0V0QWK2</accession>
<gene>
    <name evidence="1" type="ORF">PPERSA_04940</name>
</gene>
<dbReference type="Proteomes" id="UP000054937">
    <property type="component" value="Unassembled WGS sequence"/>
</dbReference>
<organism evidence="1 2">
    <name type="scientific">Pseudocohnilembus persalinus</name>
    <name type="common">Ciliate</name>
    <dbReference type="NCBI Taxonomy" id="266149"/>
    <lineage>
        <taxon>Eukaryota</taxon>
        <taxon>Sar</taxon>
        <taxon>Alveolata</taxon>
        <taxon>Ciliophora</taxon>
        <taxon>Intramacronucleata</taxon>
        <taxon>Oligohymenophorea</taxon>
        <taxon>Scuticociliatia</taxon>
        <taxon>Philasterida</taxon>
        <taxon>Pseudocohnilembidae</taxon>
        <taxon>Pseudocohnilembus</taxon>
    </lineage>
</organism>
<sequence length="324" mass="37841">MNTTQILNNVQIPQVPDLMSESFLKKLSAVWEDHSNAYIFNQSQLQSNNFFDKNEQSEPNYNKIKEEKLQEQNQAKKSGKFVFNKSLNNNNNNSYKTSNEKQFQQENKKISQEMSCTLWEDVINIFSKNRGIFKGDQRSSKINQTCVINSQKQISSKNLKKTSTFHIEGIDKQYQNTKQQQKSSIFQNNYVPNSQAFKEEIKKNKMNIQYIQLVPKIGQYKKQFMENNNQNNNDNNNKIDMKVNQKIFSLNQKDIFLITVIQELKQKNGVQKLSQHQVQQNQGQITENLTQAHIYSSSVIKPHKVQSALNCNLLQKNENVWVSD</sequence>
<proteinExistence type="predicted"/>
<comment type="caution">
    <text evidence="1">The sequence shown here is derived from an EMBL/GenBank/DDBJ whole genome shotgun (WGS) entry which is preliminary data.</text>
</comment>
<keyword evidence="2" id="KW-1185">Reference proteome</keyword>
<name>A0A0V0QWK2_PSEPJ</name>
<dbReference type="EMBL" id="LDAU01000096">
    <property type="protein sequence ID" value="KRX06328.1"/>
    <property type="molecule type" value="Genomic_DNA"/>
</dbReference>
<protein>
    <submittedName>
        <fullName evidence="1">Uncharacterized protein</fullName>
    </submittedName>
</protein>
<reference evidence="1 2" key="1">
    <citation type="journal article" date="2015" name="Sci. Rep.">
        <title>Genome of the facultative scuticociliatosis pathogen Pseudocohnilembus persalinus provides insight into its virulence through horizontal gene transfer.</title>
        <authorList>
            <person name="Xiong J."/>
            <person name="Wang G."/>
            <person name="Cheng J."/>
            <person name="Tian M."/>
            <person name="Pan X."/>
            <person name="Warren A."/>
            <person name="Jiang C."/>
            <person name="Yuan D."/>
            <person name="Miao W."/>
        </authorList>
    </citation>
    <scope>NUCLEOTIDE SEQUENCE [LARGE SCALE GENOMIC DNA]</scope>
    <source>
        <strain evidence="1">36N120E</strain>
    </source>
</reference>
<dbReference type="AlphaFoldDB" id="A0A0V0QWK2"/>
<dbReference type="InParanoid" id="A0A0V0QWK2"/>
<evidence type="ECO:0000313" key="2">
    <source>
        <dbReference type="Proteomes" id="UP000054937"/>
    </source>
</evidence>